<keyword evidence="4" id="KW-0418">Kinase</keyword>
<name>A0A7E5VUC7_TRINI</name>
<evidence type="ECO:0000256" key="2">
    <source>
        <dbReference type="SAM" id="SignalP"/>
    </source>
</evidence>
<feature type="chain" id="PRO_5029004889" evidence="2">
    <location>
        <begin position="19"/>
        <end position="175"/>
    </location>
</feature>
<evidence type="ECO:0000256" key="1">
    <source>
        <dbReference type="SAM" id="MobiDB-lite"/>
    </source>
</evidence>
<gene>
    <name evidence="4" type="primary">LOC113496745</name>
</gene>
<keyword evidence="4" id="KW-0808">Transferase</keyword>
<keyword evidence="2" id="KW-0732">Signal</keyword>
<evidence type="ECO:0000313" key="4">
    <source>
        <dbReference type="RefSeq" id="XP_026731867.1"/>
    </source>
</evidence>
<feature type="region of interest" description="Disordered" evidence="1">
    <location>
        <begin position="146"/>
        <end position="175"/>
    </location>
</feature>
<dbReference type="GeneID" id="113496745"/>
<evidence type="ECO:0000313" key="3">
    <source>
        <dbReference type="Proteomes" id="UP000322000"/>
    </source>
</evidence>
<dbReference type="GO" id="GO:0016301">
    <property type="term" value="F:kinase activity"/>
    <property type="evidence" value="ECO:0007669"/>
    <property type="project" value="UniProtKB-KW"/>
</dbReference>
<accession>A0A7E5VUC7</accession>
<reference evidence="4" key="1">
    <citation type="submission" date="2025-08" db="UniProtKB">
        <authorList>
            <consortium name="RefSeq"/>
        </authorList>
    </citation>
    <scope>IDENTIFICATION</scope>
</reference>
<keyword evidence="3" id="KW-1185">Reference proteome</keyword>
<dbReference type="OrthoDB" id="6878635at2759"/>
<sequence>MSFLTILFFASAFYVTHGWHGFINSWNFPPIRGVPDLNPRDVIELSTYQEQTNKFLEDVGTAIDTHIKPLLSHVSEEKQEELKTMGLNEVASYIDFITEATLPFFGSSNGDNNNNQQQLPFQPLFRVLGNHANRVSRAFNELLGNNDSNSAGSNSESNSSLNPGSSNHNNNSASN</sequence>
<organism evidence="3 4">
    <name type="scientific">Trichoplusia ni</name>
    <name type="common">Cabbage looper</name>
    <dbReference type="NCBI Taxonomy" id="7111"/>
    <lineage>
        <taxon>Eukaryota</taxon>
        <taxon>Metazoa</taxon>
        <taxon>Ecdysozoa</taxon>
        <taxon>Arthropoda</taxon>
        <taxon>Hexapoda</taxon>
        <taxon>Insecta</taxon>
        <taxon>Pterygota</taxon>
        <taxon>Neoptera</taxon>
        <taxon>Endopterygota</taxon>
        <taxon>Lepidoptera</taxon>
        <taxon>Glossata</taxon>
        <taxon>Ditrysia</taxon>
        <taxon>Noctuoidea</taxon>
        <taxon>Noctuidae</taxon>
        <taxon>Plusiinae</taxon>
        <taxon>Trichoplusia</taxon>
    </lineage>
</organism>
<dbReference type="InParanoid" id="A0A7E5VUC7"/>
<feature type="signal peptide" evidence="2">
    <location>
        <begin position="1"/>
        <end position="18"/>
    </location>
</feature>
<dbReference type="KEGG" id="tnl:113496745"/>
<proteinExistence type="predicted"/>
<dbReference type="RefSeq" id="XP_026731867.1">
    <property type="nucleotide sequence ID" value="XM_026876066.1"/>
</dbReference>
<dbReference type="AlphaFoldDB" id="A0A7E5VUC7"/>
<dbReference type="Proteomes" id="UP000322000">
    <property type="component" value="Chromosome 8"/>
</dbReference>
<protein>
    <submittedName>
        <fullName evidence="4">Probable serine/threonine-protein kinase DDB_G0277165</fullName>
    </submittedName>
</protein>